<gene>
    <name evidence="3" type="ORF">IPP15_00040</name>
</gene>
<dbReference type="PANTHER" id="PTHR36565">
    <property type="entry name" value="UPF0332 PROTEIN TM_1000"/>
    <property type="match status" value="1"/>
</dbReference>
<dbReference type="InterPro" id="IPR052226">
    <property type="entry name" value="UPF0332_toxin"/>
</dbReference>
<evidence type="ECO:0000313" key="3">
    <source>
        <dbReference type="EMBL" id="MBK9980811.1"/>
    </source>
</evidence>
<dbReference type="PANTHER" id="PTHR36565:SF1">
    <property type="entry name" value="UPF0332 PROTEIN TM_1000"/>
    <property type="match status" value="1"/>
</dbReference>
<dbReference type="InterPro" id="IPR007842">
    <property type="entry name" value="HEPN_dom"/>
</dbReference>
<sequence length="123" mass="13779">MGFPYSPKPHFGSANKGIDLEKLSAANRLYYSCFYIVSAYLVLKGIKSSTHSGLKSAFNQELVKAGKIDKSEGLLFNKLFSIRQQIDYEDFVDISNQELSPLIPKIKQLIDDIKKLISTDTDA</sequence>
<dbReference type="Gene3D" id="1.20.120.330">
    <property type="entry name" value="Nucleotidyltransferases domain 2"/>
    <property type="match status" value="1"/>
</dbReference>
<comment type="caution">
    <text evidence="3">The sequence shown here is derived from an EMBL/GenBank/DDBJ whole genome shotgun (WGS) entry which is preliminary data.</text>
</comment>
<evidence type="ECO:0000256" key="1">
    <source>
        <dbReference type="ARBA" id="ARBA00038248"/>
    </source>
</evidence>
<evidence type="ECO:0000259" key="2">
    <source>
        <dbReference type="Pfam" id="PF05168"/>
    </source>
</evidence>
<dbReference type="AlphaFoldDB" id="A0A9D7SRT7"/>
<accession>A0A9D7SRT7</accession>
<dbReference type="EMBL" id="JADKGY010000001">
    <property type="protein sequence ID" value="MBK9980811.1"/>
    <property type="molecule type" value="Genomic_DNA"/>
</dbReference>
<feature type="domain" description="HEPN" evidence="2">
    <location>
        <begin position="24"/>
        <end position="115"/>
    </location>
</feature>
<dbReference type="Proteomes" id="UP000808337">
    <property type="component" value="Unassembled WGS sequence"/>
</dbReference>
<comment type="similarity">
    <text evidence="1">Belongs to the UPF0332 family.</text>
</comment>
<dbReference type="Pfam" id="PF05168">
    <property type="entry name" value="HEPN"/>
    <property type="match status" value="1"/>
</dbReference>
<name>A0A9D7SRT7_9BACT</name>
<organism evidence="3 4">
    <name type="scientific">Candidatus Opimibacter skivensis</name>
    <dbReference type="NCBI Taxonomy" id="2982028"/>
    <lineage>
        <taxon>Bacteria</taxon>
        <taxon>Pseudomonadati</taxon>
        <taxon>Bacteroidota</taxon>
        <taxon>Saprospiria</taxon>
        <taxon>Saprospirales</taxon>
        <taxon>Saprospiraceae</taxon>
        <taxon>Candidatus Opimibacter</taxon>
    </lineage>
</organism>
<evidence type="ECO:0000313" key="4">
    <source>
        <dbReference type="Proteomes" id="UP000808337"/>
    </source>
</evidence>
<reference evidence="3 4" key="1">
    <citation type="submission" date="2020-10" db="EMBL/GenBank/DDBJ databases">
        <title>Connecting structure to function with the recovery of over 1000 high-quality activated sludge metagenome-assembled genomes encoding full-length rRNA genes using long-read sequencing.</title>
        <authorList>
            <person name="Singleton C.M."/>
            <person name="Petriglieri F."/>
            <person name="Kristensen J.M."/>
            <person name="Kirkegaard R.H."/>
            <person name="Michaelsen T.Y."/>
            <person name="Andersen M.H."/>
            <person name="Karst S.M."/>
            <person name="Dueholm M.S."/>
            <person name="Nielsen P.H."/>
            <person name="Albertsen M."/>
        </authorList>
    </citation>
    <scope>NUCLEOTIDE SEQUENCE [LARGE SCALE GENOMIC DNA]</scope>
    <source>
        <strain evidence="3">Ribe_18-Q3-R11-54_MAXAC.273</strain>
    </source>
</reference>
<protein>
    <submittedName>
        <fullName evidence="3">HEPN domain-containing protein</fullName>
    </submittedName>
</protein>
<proteinExistence type="inferred from homology"/>